<comment type="caution">
    <text evidence="19">The sequence shown here is derived from an EMBL/GenBank/DDBJ whole genome shotgun (WGS) entry which is preliminary data.</text>
</comment>
<evidence type="ECO:0000256" key="6">
    <source>
        <dbReference type="ARBA" id="ARBA00022771"/>
    </source>
</evidence>
<dbReference type="InterPro" id="IPR018091">
    <property type="entry name" value="PEP_carboxykin_GTP_CS"/>
</dbReference>
<dbReference type="SUPFAM" id="SSF68923">
    <property type="entry name" value="PEP carboxykinase N-terminal domain"/>
    <property type="match status" value="1"/>
</dbReference>
<feature type="region of interest" description="Disordered" evidence="17">
    <location>
        <begin position="978"/>
        <end position="1000"/>
    </location>
</feature>
<dbReference type="InterPro" id="IPR013035">
    <property type="entry name" value="PEP_carboxykinase_C"/>
</dbReference>
<dbReference type="HAMAP" id="MF_00452">
    <property type="entry name" value="PEPCK_GTP"/>
    <property type="match status" value="1"/>
</dbReference>
<dbReference type="EMBL" id="JAIFTH010000373">
    <property type="protein sequence ID" value="KAG9509689.1"/>
    <property type="molecule type" value="Genomic_DNA"/>
</dbReference>
<dbReference type="SUPFAM" id="SSF57716">
    <property type="entry name" value="Glucocorticoid receptor-like (DNA-binding domain)"/>
    <property type="match status" value="1"/>
</dbReference>
<keyword evidence="15" id="KW-0456">Lyase</keyword>
<dbReference type="InterPro" id="IPR013088">
    <property type="entry name" value="Znf_NHR/GATA"/>
</dbReference>
<dbReference type="InterPro" id="IPR008209">
    <property type="entry name" value="PEP_carboxykinase_GTP"/>
</dbReference>
<evidence type="ECO:0000256" key="17">
    <source>
        <dbReference type="SAM" id="MobiDB-lite"/>
    </source>
</evidence>
<feature type="non-terminal residue" evidence="19">
    <location>
        <position position="1"/>
    </location>
</feature>
<feature type="region of interest" description="Disordered" evidence="17">
    <location>
        <begin position="1641"/>
        <end position="1667"/>
    </location>
</feature>
<feature type="region of interest" description="Disordered" evidence="17">
    <location>
        <begin position="882"/>
        <end position="904"/>
    </location>
</feature>
<evidence type="ECO:0000256" key="9">
    <source>
        <dbReference type="ARBA" id="ARBA00023015"/>
    </source>
</evidence>
<evidence type="ECO:0000313" key="19">
    <source>
        <dbReference type="EMBL" id="KAG9509689.1"/>
    </source>
</evidence>
<evidence type="ECO:0000256" key="11">
    <source>
        <dbReference type="ARBA" id="ARBA00023134"/>
    </source>
</evidence>
<dbReference type="SUPFAM" id="SSF53795">
    <property type="entry name" value="PEP carboxykinase-like"/>
    <property type="match status" value="1"/>
</dbReference>
<feature type="compositionally biased region" description="Acidic residues" evidence="17">
    <location>
        <begin position="1650"/>
        <end position="1667"/>
    </location>
</feature>
<evidence type="ECO:0000256" key="1">
    <source>
        <dbReference type="ARBA" id="ARBA00001936"/>
    </source>
</evidence>
<feature type="compositionally biased region" description="Low complexity" evidence="17">
    <location>
        <begin position="1420"/>
        <end position="1438"/>
    </location>
</feature>
<feature type="compositionally biased region" description="Basic and acidic residues" evidence="17">
    <location>
        <begin position="1084"/>
        <end position="1094"/>
    </location>
</feature>
<keyword evidence="13" id="KW-0675">Receptor</keyword>
<sequence length="1667" mass="182505">LFFSVLIVPSANGLYRPLTNCVKRRVSIGTGDQYKVIASSDADFENNTGNKTTITNLKSNVTVKKRRISSTLAPSTPTPFHTRSLPQTVRDFIEDKAALVNCANIHVCDGSEVELENIIKLMRDKSMIEPLESHENCWLVRTDPRDVARVESKTVIATRNKHDTVPRAAAHAKPGTLGNWMSIDELDKELGSRLTNCMSGRTMYVIPFSMGPVGSALSKVGVQLTDSPYVVASMRIMTRVSRQIFDLINSGEDFVRCIHSVGAPLSSSPSLATDNEPIERNAWPCDPERTLIAHIPERKEIASYGSGYGGNSLLGKKCFALRMGSIMGRNEGWLAEHMLIVGVTNPQGVKKYIAGAFPSACGKTNLAMMTPALAGYKIECVGDDIAWMRFDENGVLRAINPEAGFFGVAPGTNERSNPIAMQTIDKNTIFTNTARTDDGSYYWEGLEHKLTPQTQVTSWLNEPWTPGCGKPAAHPNSRFCTPAAQCPIIDPEWESAEGVPISAIIFGGRRPEGVPLVYEAFNWQHGVFVGAAMRSESTAAAEHASKTIMHDPFAMRPFFGYNFGHYLDHWLSFGKHEPKLRLPKVFHVNWFRKDPVSGKFMWPGFGENARVLDWICKRCDAPDGDQRLARPTPIGLVPANDALNMDGMPDTTRNSIDLGQLLSVPRDSWLKEQAQIDEYLKTNVGQDLPPQIQSHSYSAWPCNQLDQLEMMMQQSSSSNSTATSNLTIGVVKSQQQSATKRCSGFFKRSIHRNRRYTCKAQGSLYGRCPVDRTHRNHCRACRLKRCFEAGMNRDAVQHERGPRKSKIKTHDGGANGGASALRHVAATHQQQQQQQQQQRQQQQQLSSLRTLNQAHHFGFNRPTIGQQQSPTVPATAISALPSTEPESCRSSAGQHTSSYRHPALTIDSGSTRHRISSESSLFGAQNHVTISTATTTTATGDAQQARLKHQSGTSRRHSATTIMATDDNHVRVTRDARVRGSEHGREHRHVSSTHKHSRHAAREHLNLVKQATLEQEEQQQQLLRRQYTSRHSQVIAVPTTIATTAVVGSNHEQSLLSRSSVLSASSSSSAAALYQESASSNILDHTDSDQRNDDINSPVTISNDDLDDEIDVVATPLSSSTLDSLAEYSRSNNYGNTVGADSCRHFNNSAIVTQSLATAASWPPEFHNIGVSQSVSSLDATIDRGHNNKNSNNKLLAAVNNNSSSLASSLTAPQYLTPVYSGTGTSSTAASCTPRQLIPIIDCEESKLAPSFMNCATGDIGKVCEPTHSLLSSAVVADNNDNNNANNQSSSQQQMFLAKMLSEWQNYESIWSHVFRWALSHRNTTDNNANIDMSRAGTGYSLPSMNINGISTDSQPPFNQQHSAIGSLVSTTSAPIDDLVRNAMAGNKQSVSQQSSTVCRTRELDRAELVYELSRGYTCSSQSKSSPSSSSSSSLSSPALSSKISLSNDALSSSLTLDSGVPNKIWMEHSAHSWNIPTNHHNNGGTNGWDGAPSIHSQSIDNRGLAHGHRHESIGLSAIDCRCNTDLRAFTGRQMIKLTSWLGSISRLCLRSPHILATRSDWTNLNTPSSRRSHLMQLGLVFSFSSRSRINSQSLPLPLPIVVKYEPPVLAYVDDDADLVSLIGDVSSGIIVVVQLARSQSNNDSNSNVDDYDGDDDDGDDDDDDNQ</sequence>
<keyword evidence="9" id="KW-0805">Transcription regulation</keyword>
<organism evidence="19 20">
    <name type="scientific">Fragariocoptes setiger</name>
    <dbReference type="NCBI Taxonomy" id="1670756"/>
    <lineage>
        <taxon>Eukaryota</taxon>
        <taxon>Metazoa</taxon>
        <taxon>Ecdysozoa</taxon>
        <taxon>Arthropoda</taxon>
        <taxon>Chelicerata</taxon>
        <taxon>Arachnida</taxon>
        <taxon>Acari</taxon>
        <taxon>Acariformes</taxon>
        <taxon>Trombidiformes</taxon>
        <taxon>Prostigmata</taxon>
        <taxon>Eupodina</taxon>
        <taxon>Eriophyoidea</taxon>
        <taxon>Phytoptidae</taxon>
        <taxon>Fragariocoptes</taxon>
    </lineage>
</organism>
<evidence type="ECO:0000256" key="8">
    <source>
        <dbReference type="ARBA" id="ARBA00022833"/>
    </source>
</evidence>
<feature type="domain" description="Nuclear receptor" evidence="18">
    <location>
        <begin position="712"/>
        <end position="798"/>
    </location>
</feature>
<feature type="compositionally biased region" description="Basic residues" evidence="17">
    <location>
        <begin position="946"/>
        <end position="958"/>
    </location>
</feature>
<dbReference type="Gene3D" id="3.30.50.10">
    <property type="entry name" value="Erythroid Transcription Factor GATA-1, subunit A"/>
    <property type="match status" value="1"/>
</dbReference>
<evidence type="ECO:0000256" key="10">
    <source>
        <dbReference type="ARBA" id="ARBA00023125"/>
    </source>
</evidence>
<dbReference type="CDD" id="cd00819">
    <property type="entry name" value="PEPCK_GTP"/>
    <property type="match status" value="1"/>
</dbReference>
<dbReference type="InterPro" id="IPR008210">
    <property type="entry name" value="PEP_carboxykinase_N"/>
</dbReference>
<feature type="region of interest" description="Disordered" evidence="17">
    <location>
        <begin position="1082"/>
        <end position="1103"/>
    </location>
</feature>
<evidence type="ECO:0000313" key="20">
    <source>
        <dbReference type="Proteomes" id="UP000825002"/>
    </source>
</evidence>
<dbReference type="InterPro" id="IPR001628">
    <property type="entry name" value="Znf_hrmn_rcpt"/>
</dbReference>
<keyword evidence="16" id="KW-0539">Nucleus</keyword>
<name>A0ABQ7S8E3_9ACAR</name>
<dbReference type="InterPro" id="IPR035078">
    <property type="entry name" value="PEP_carboxykinase_GTP_N"/>
</dbReference>
<evidence type="ECO:0000256" key="7">
    <source>
        <dbReference type="ARBA" id="ARBA00022793"/>
    </source>
</evidence>
<evidence type="ECO:0000259" key="18">
    <source>
        <dbReference type="PROSITE" id="PS51030"/>
    </source>
</evidence>
<keyword evidence="11" id="KW-0342">GTP-binding</keyword>
<evidence type="ECO:0000256" key="4">
    <source>
        <dbReference type="ARBA" id="ARBA00022723"/>
    </source>
</evidence>
<keyword evidence="5" id="KW-0547">Nucleotide-binding</keyword>
<dbReference type="InterPro" id="IPR035077">
    <property type="entry name" value="PEP_carboxykinase_GTP_C"/>
</dbReference>
<dbReference type="Pfam" id="PF00821">
    <property type="entry name" value="PEPCK_GTP"/>
    <property type="match status" value="1"/>
</dbReference>
<feature type="compositionally biased region" description="Polar residues" evidence="17">
    <location>
        <begin position="882"/>
        <end position="899"/>
    </location>
</feature>
<keyword evidence="4" id="KW-0479">Metal-binding</keyword>
<feature type="compositionally biased region" description="Low complexity" evidence="17">
    <location>
        <begin position="829"/>
        <end position="844"/>
    </location>
</feature>
<dbReference type="PANTHER" id="PTHR11561:SF0">
    <property type="entry name" value="PHOSPHOENOLPYRUVATE CARBOXYKINASE [GTP]-RELATED"/>
    <property type="match status" value="1"/>
</dbReference>
<dbReference type="Gene3D" id="3.90.228.20">
    <property type="match status" value="1"/>
</dbReference>
<protein>
    <recommendedName>
        <fullName evidence="3">phosphoenolpyruvate carboxykinase (GTP)</fullName>
        <ecNumber evidence="3">4.1.1.32</ecNumber>
    </recommendedName>
</protein>
<feature type="region of interest" description="Disordered" evidence="17">
    <location>
        <begin position="939"/>
        <end position="958"/>
    </location>
</feature>
<dbReference type="Gene3D" id="3.40.449.10">
    <property type="entry name" value="Phosphoenolpyruvate Carboxykinase, domain 1"/>
    <property type="match status" value="1"/>
</dbReference>
<keyword evidence="8" id="KW-0862">Zinc</keyword>
<proteinExistence type="inferred from homology"/>
<evidence type="ECO:0000256" key="3">
    <source>
        <dbReference type="ARBA" id="ARBA00012306"/>
    </source>
</evidence>
<dbReference type="PROSITE" id="PS00505">
    <property type="entry name" value="PEPCK_GTP"/>
    <property type="match status" value="1"/>
</dbReference>
<evidence type="ECO:0000256" key="13">
    <source>
        <dbReference type="ARBA" id="ARBA00023170"/>
    </source>
</evidence>
<reference evidence="19 20" key="1">
    <citation type="submission" date="2020-10" db="EMBL/GenBank/DDBJ databases">
        <authorList>
            <person name="Klimov P.B."/>
            <person name="Dyachkov S.M."/>
            <person name="Chetverikov P.E."/>
        </authorList>
    </citation>
    <scope>NUCLEOTIDE SEQUENCE [LARGE SCALE GENOMIC DNA]</scope>
    <source>
        <strain evidence="19">BMOC 18-1129-001#AD2665</strain>
        <tissue evidence="19">Entire mites</tissue>
    </source>
</reference>
<evidence type="ECO:0000256" key="14">
    <source>
        <dbReference type="ARBA" id="ARBA00023211"/>
    </source>
</evidence>
<dbReference type="NCBIfam" id="NF003253">
    <property type="entry name" value="PRK04210.1"/>
    <property type="match status" value="1"/>
</dbReference>
<comment type="similarity">
    <text evidence="2">Belongs to the phosphoenolpyruvate carboxykinase [GTP] family.</text>
</comment>
<dbReference type="PANTHER" id="PTHR11561">
    <property type="entry name" value="PHOSPHOENOLPYRUVATE CARBOXYKINASE"/>
    <property type="match status" value="1"/>
</dbReference>
<comment type="cofactor">
    <cofactor evidence="1">
        <name>Mn(2+)</name>
        <dbReference type="ChEBI" id="CHEBI:29035"/>
    </cofactor>
</comment>
<keyword evidence="14" id="KW-0464">Manganese</keyword>
<evidence type="ECO:0000256" key="5">
    <source>
        <dbReference type="ARBA" id="ARBA00022741"/>
    </source>
</evidence>
<dbReference type="Pfam" id="PF17297">
    <property type="entry name" value="PEPCK_N"/>
    <property type="match status" value="1"/>
</dbReference>
<gene>
    <name evidence="19" type="primary">Pck2</name>
    <name evidence="19" type="ORF">GZH46_01783</name>
</gene>
<dbReference type="PROSITE" id="PS51030">
    <property type="entry name" value="NUCLEAR_REC_DBD_2"/>
    <property type="match status" value="1"/>
</dbReference>
<keyword evidence="10" id="KW-0238">DNA-binding</keyword>
<keyword evidence="7" id="KW-0210">Decarboxylase</keyword>
<feature type="compositionally biased region" description="Basic residues" evidence="17">
    <location>
        <begin position="986"/>
        <end position="999"/>
    </location>
</feature>
<keyword evidence="12" id="KW-0804">Transcription</keyword>
<dbReference type="Proteomes" id="UP000825002">
    <property type="component" value="Unassembled WGS sequence"/>
</dbReference>
<keyword evidence="20" id="KW-1185">Reference proteome</keyword>
<evidence type="ECO:0000256" key="2">
    <source>
        <dbReference type="ARBA" id="ARBA00005796"/>
    </source>
</evidence>
<evidence type="ECO:0000256" key="15">
    <source>
        <dbReference type="ARBA" id="ARBA00023239"/>
    </source>
</evidence>
<dbReference type="Gene3D" id="2.170.8.10">
    <property type="entry name" value="Phosphoenolpyruvate Carboxykinase, domain 2"/>
    <property type="match status" value="1"/>
</dbReference>
<evidence type="ECO:0000256" key="16">
    <source>
        <dbReference type="ARBA" id="ARBA00023242"/>
    </source>
</evidence>
<evidence type="ECO:0000256" key="12">
    <source>
        <dbReference type="ARBA" id="ARBA00023163"/>
    </source>
</evidence>
<feature type="region of interest" description="Disordered" evidence="17">
    <location>
        <begin position="1418"/>
        <end position="1438"/>
    </location>
</feature>
<dbReference type="EC" id="4.1.1.32" evidence="3"/>
<feature type="region of interest" description="Disordered" evidence="17">
    <location>
        <begin position="795"/>
        <end position="847"/>
    </location>
</feature>
<dbReference type="Pfam" id="PF00105">
    <property type="entry name" value="zf-C4"/>
    <property type="match status" value="1"/>
</dbReference>
<accession>A0ABQ7S8E3</accession>
<dbReference type="SMART" id="SM00399">
    <property type="entry name" value="ZnF_C4"/>
    <property type="match status" value="1"/>
</dbReference>
<keyword evidence="6" id="KW-0863">Zinc-finger</keyword>